<evidence type="ECO:0000313" key="2">
    <source>
        <dbReference type="EnsemblMetazoa" id="GBRI044350-PA"/>
    </source>
</evidence>
<keyword evidence="3" id="KW-1185">Reference proteome</keyword>
<name>A0A1A9X4W5_9MUSC</name>
<sequence>MHHVVVYNVILSCMDVERIVFLDSNIENKTKIVKTLSHSMISIRVESGIVGSKQQSSQLLFTTFELILVAVIIIRCLYAAVLYKYFRPITRTTMRQGSVIPISCFENEPETMCISYRFEIQCELLQLSTSTFKVTGVNNLLCQLVNEKGIKVSSTI</sequence>
<evidence type="ECO:0000256" key="1">
    <source>
        <dbReference type="SAM" id="Phobius"/>
    </source>
</evidence>
<proteinExistence type="predicted"/>
<organism evidence="2 3">
    <name type="scientific">Glossina brevipalpis</name>
    <dbReference type="NCBI Taxonomy" id="37001"/>
    <lineage>
        <taxon>Eukaryota</taxon>
        <taxon>Metazoa</taxon>
        <taxon>Ecdysozoa</taxon>
        <taxon>Arthropoda</taxon>
        <taxon>Hexapoda</taxon>
        <taxon>Insecta</taxon>
        <taxon>Pterygota</taxon>
        <taxon>Neoptera</taxon>
        <taxon>Endopterygota</taxon>
        <taxon>Diptera</taxon>
        <taxon>Brachycera</taxon>
        <taxon>Muscomorpha</taxon>
        <taxon>Hippoboscoidea</taxon>
        <taxon>Glossinidae</taxon>
        <taxon>Glossina</taxon>
    </lineage>
</organism>
<keyword evidence="1" id="KW-1133">Transmembrane helix</keyword>
<accession>A0A1A9X4W5</accession>
<evidence type="ECO:0000313" key="3">
    <source>
        <dbReference type="Proteomes" id="UP000091820"/>
    </source>
</evidence>
<feature type="transmembrane region" description="Helical" evidence="1">
    <location>
        <begin position="66"/>
        <end position="86"/>
    </location>
</feature>
<dbReference type="Proteomes" id="UP000091820">
    <property type="component" value="Unassembled WGS sequence"/>
</dbReference>
<dbReference type="VEuPathDB" id="VectorBase:GBRI044350"/>
<keyword evidence="1" id="KW-0812">Transmembrane</keyword>
<dbReference type="AlphaFoldDB" id="A0A1A9X4W5"/>
<dbReference type="EnsemblMetazoa" id="GBRI044350-RA">
    <property type="protein sequence ID" value="GBRI044350-PA"/>
    <property type="gene ID" value="GBRI044350"/>
</dbReference>
<keyword evidence="1" id="KW-0472">Membrane</keyword>
<reference evidence="3" key="1">
    <citation type="submission" date="2014-03" db="EMBL/GenBank/DDBJ databases">
        <authorList>
            <person name="Aksoy S."/>
            <person name="Warren W."/>
            <person name="Wilson R.K."/>
        </authorList>
    </citation>
    <scope>NUCLEOTIDE SEQUENCE [LARGE SCALE GENOMIC DNA]</scope>
    <source>
        <strain evidence="3">IAEA</strain>
    </source>
</reference>
<protein>
    <submittedName>
        <fullName evidence="2">Uncharacterized protein</fullName>
    </submittedName>
</protein>
<reference evidence="2" key="2">
    <citation type="submission" date="2020-05" db="UniProtKB">
        <authorList>
            <consortium name="EnsemblMetazoa"/>
        </authorList>
    </citation>
    <scope>IDENTIFICATION</scope>
    <source>
        <strain evidence="2">IAEA</strain>
    </source>
</reference>